<accession>A0A4P6YTX4</accession>
<feature type="transmembrane region" description="Helical" evidence="7">
    <location>
        <begin position="498"/>
        <end position="517"/>
    </location>
</feature>
<dbReference type="PROSITE" id="PS50850">
    <property type="entry name" value="MFS"/>
    <property type="match status" value="1"/>
</dbReference>
<dbReference type="PANTHER" id="PTHR42718:SF46">
    <property type="entry name" value="BLR6921 PROTEIN"/>
    <property type="match status" value="1"/>
</dbReference>
<reference evidence="10" key="1">
    <citation type="submission" date="2019-03" db="EMBL/GenBank/DDBJ databases">
        <title>Weissella sp. 26KH-42 Genome sequencing.</title>
        <authorList>
            <person name="Heo J."/>
            <person name="Kim S.-J."/>
            <person name="Kim J.-S."/>
            <person name="Hong S.-B."/>
            <person name="Kwon S.-W."/>
        </authorList>
    </citation>
    <scope>NUCLEOTIDE SEQUENCE [LARGE SCALE GENOMIC DNA]</scope>
    <source>
        <strain evidence="10">26KH-42</strain>
    </source>
</reference>
<feature type="transmembrane region" description="Helical" evidence="7">
    <location>
        <begin position="15"/>
        <end position="41"/>
    </location>
</feature>
<keyword evidence="3" id="KW-1003">Cell membrane</keyword>
<dbReference type="KEGG" id="wei:EQG49_06980"/>
<dbReference type="GO" id="GO:0005886">
    <property type="term" value="C:plasma membrane"/>
    <property type="evidence" value="ECO:0007669"/>
    <property type="project" value="UniProtKB-SubCell"/>
</dbReference>
<feature type="transmembrane region" description="Helical" evidence="7">
    <location>
        <begin position="112"/>
        <end position="133"/>
    </location>
</feature>
<keyword evidence="5 7" id="KW-1133">Transmembrane helix</keyword>
<dbReference type="Gene3D" id="1.20.1720.10">
    <property type="entry name" value="Multidrug resistance protein D"/>
    <property type="match status" value="1"/>
</dbReference>
<evidence type="ECO:0000256" key="7">
    <source>
        <dbReference type="SAM" id="Phobius"/>
    </source>
</evidence>
<feature type="transmembrane region" description="Helical" evidence="7">
    <location>
        <begin position="235"/>
        <end position="254"/>
    </location>
</feature>
<evidence type="ECO:0000256" key="4">
    <source>
        <dbReference type="ARBA" id="ARBA00022692"/>
    </source>
</evidence>
<feature type="transmembrane region" description="Helical" evidence="7">
    <location>
        <begin position="83"/>
        <end position="106"/>
    </location>
</feature>
<keyword evidence="6 7" id="KW-0472">Membrane</keyword>
<dbReference type="EMBL" id="CP037940">
    <property type="protein sequence ID" value="QBO36218.1"/>
    <property type="molecule type" value="Genomic_DNA"/>
</dbReference>
<dbReference type="InterPro" id="IPR020846">
    <property type="entry name" value="MFS_dom"/>
</dbReference>
<dbReference type="SUPFAM" id="SSF103473">
    <property type="entry name" value="MFS general substrate transporter"/>
    <property type="match status" value="1"/>
</dbReference>
<gene>
    <name evidence="9" type="ORF">EQG49_06980</name>
</gene>
<dbReference type="OrthoDB" id="2321349at2"/>
<feature type="transmembrane region" description="Helical" evidence="7">
    <location>
        <begin position="371"/>
        <end position="390"/>
    </location>
</feature>
<dbReference type="Proteomes" id="UP000292886">
    <property type="component" value="Chromosome"/>
</dbReference>
<keyword evidence="2" id="KW-0813">Transport</keyword>
<dbReference type="PRINTS" id="PR01036">
    <property type="entry name" value="TCRTETB"/>
</dbReference>
<name>A0A4P6YTX4_9LACO</name>
<feature type="transmembrane region" description="Helical" evidence="7">
    <location>
        <begin position="315"/>
        <end position="332"/>
    </location>
</feature>
<feature type="transmembrane region" description="Helical" evidence="7">
    <location>
        <begin position="169"/>
        <end position="191"/>
    </location>
</feature>
<evidence type="ECO:0000256" key="2">
    <source>
        <dbReference type="ARBA" id="ARBA00022448"/>
    </source>
</evidence>
<feature type="transmembrane region" description="Helical" evidence="7">
    <location>
        <begin position="274"/>
        <end position="295"/>
    </location>
</feature>
<keyword evidence="4 7" id="KW-0812">Transmembrane</keyword>
<dbReference type="GO" id="GO:0022857">
    <property type="term" value="F:transmembrane transporter activity"/>
    <property type="evidence" value="ECO:0007669"/>
    <property type="project" value="InterPro"/>
</dbReference>
<feature type="transmembrane region" description="Helical" evidence="7">
    <location>
        <begin position="203"/>
        <end position="223"/>
    </location>
</feature>
<evidence type="ECO:0000313" key="10">
    <source>
        <dbReference type="Proteomes" id="UP000292886"/>
    </source>
</evidence>
<dbReference type="Pfam" id="PF07690">
    <property type="entry name" value="MFS_1"/>
    <property type="match status" value="1"/>
</dbReference>
<evidence type="ECO:0000256" key="1">
    <source>
        <dbReference type="ARBA" id="ARBA00004651"/>
    </source>
</evidence>
<dbReference type="Gene3D" id="1.20.1250.20">
    <property type="entry name" value="MFS general substrate transporter like domains"/>
    <property type="match status" value="1"/>
</dbReference>
<feature type="transmembrane region" description="Helical" evidence="7">
    <location>
        <begin position="140"/>
        <end position="163"/>
    </location>
</feature>
<feature type="transmembrane region" description="Helical" evidence="7">
    <location>
        <begin position="402"/>
        <end position="423"/>
    </location>
</feature>
<dbReference type="InterPro" id="IPR036259">
    <property type="entry name" value="MFS_trans_sf"/>
</dbReference>
<evidence type="ECO:0000313" key="9">
    <source>
        <dbReference type="EMBL" id="QBO36218.1"/>
    </source>
</evidence>
<sequence>MQNATAPTQRDPKRWLALLAISLGVFMSLIDTTVVNVALPSIQAHLNASYSDLQWVISAYTIVFSVLLLIWSKLGDLYGRKLIFLIGLVIFTIGSGLDAASTTIGWLHIFRAIQAVGGSAMMALSFAIIGSTFDNKERGIALGILSSIIGLSTASGPLLGGWLTDAFNWQSIFTINLPLGVIAVVLVLMFVPSAQEHHATGGVDFLGMLLSAGTIFTLVFGLVQKEMHATWDWGNMQVAGYLVAAVVLFILFIWRQMKAKNPMMDLSMFKSQTFVGAVVMAFFLGAGLYGFFAYLSTFMQNYAGYTAWETGLRQVAISGWSLVLGPVAGMLTNRFRHGYMLAVSTLFIGGGLLIMSFLITKTATFAELWPAFIIIGIGSGSINPPMTTAAMSSVKPQQMGMASGMISTFMQVGLSFGVVFQGLRLADGYQAGLKAHMPDLAAVHVPAELITTLHNVLVKVGPFSGSAVAHSKQVLATPFAHQIQEIVRIAFDRGFVEILRIDAGLLLAGGLVSIILIKSGRLGGKQ</sequence>
<dbReference type="InterPro" id="IPR011701">
    <property type="entry name" value="MFS"/>
</dbReference>
<comment type="subcellular location">
    <subcellularLocation>
        <location evidence="1">Cell membrane</location>
        <topology evidence="1">Multi-pass membrane protein</topology>
    </subcellularLocation>
</comment>
<dbReference type="CDD" id="cd17321">
    <property type="entry name" value="MFS_MMR_MDR_like"/>
    <property type="match status" value="1"/>
</dbReference>
<evidence type="ECO:0000256" key="3">
    <source>
        <dbReference type="ARBA" id="ARBA00022475"/>
    </source>
</evidence>
<dbReference type="NCBIfam" id="TIGR00711">
    <property type="entry name" value="efflux_EmrB"/>
    <property type="match status" value="1"/>
</dbReference>
<feature type="domain" description="Major facilitator superfamily (MFS) profile" evidence="8">
    <location>
        <begin position="17"/>
        <end position="521"/>
    </location>
</feature>
<feature type="transmembrane region" description="Helical" evidence="7">
    <location>
        <begin position="339"/>
        <end position="359"/>
    </location>
</feature>
<evidence type="ECO:0000256" key="6">
    <source>
        <dbReference type="ARBA" id="ARBA00023136"/>
    </source>
</evidence>
<protein>
    <submittedName>
        <fullName evidence="9">DHA2 family efflux MFS transporter permease subunit</fullName>
    </submittedName>
</protein>
<dbReference type="AlphaFoldDB" id="A0A4P6YTX4"/>
<evidence type="ECO:0000256" key="5">
    <source>
        <dbReference type="ARBA" id="ARBA00022989"/>
    </source>
</evidence>
<keyword evidence="10" id="KW-1185">Reference proteome</keyword>
<dbReference type="InterPro" id="IPR004638">
    <property type="entry name" value="EmrB-like"/>
</dbReference>
<dbReference type="PANTHER" id="PTHR42718">
    <property type="entry name" value="MAJOR FACILITATOR SUPERFAMILY MULTIDRUG TRANSPORTER MFSC"/>
    <property type="match status" value="1"/>
</dbReference>
<evidence type="ECO:0000259" key="8">
    <source>
        <dbReference type="PROSITE" id="PS50850"/>
    </source>
</evidence>
<organism evidence="9 10">
    <name type="scientific">Periweissella cryptocerci</name>
    <dbReference type="NCBI Taxonomy" id="2506420"/>
    <lineage>
        <taxon>Bacteria</taxon>
        <taxon>Bacillati</taxon>
        <taxon>Bacillota</taxon>
        <taxon>Bacilli</taxon>
        <taxon>Lactobacillales</taxon>
        <taxon>Lactobacillaceae</taxon>
        <taxon>Periweissella</taxon>
    </lineage>
</organism>
<proteinExistence type="predicted"/>
<feature type="transmembrane region" description="Helical" evidence="7">
    <location>
        <begin position="53"/>
        <end position="71"/>
    </location>
</feature>
<dbReference type="RefSeq" id="WP_133363296.1">
    <property type="nucleotide sequence ID" value="NZ_CP037940.1"/>
</dbReference>